<accession>A0A233S5L4</accession>
<protein>
    <recommendedName>
        <fullName evidence="4">DinB-like domain-containing protein</fullName>
    </recommendedName>
</protein>
<dbReference type="AlphaFoldDB" id="A0A233S5L4"/>
<reference evidence="2 3" key="1">
    <citation type="submission" date="2016-07" db="EMBL/GenBank/DDBJ databases">
        <title>Draft genome of Streptomyces diastatochromogenes.</title>
        <authorList>
            <person name="Podduturi R."/>
            <person name="Lukassen M.B."/>
            <person name="Clausen N."/>
            <person name="Nielsen J.L."/>
            <person name="Jorgensen N.O."/>
        </authorList>
    </citation>
    <scope>NUCLEOTIDE SEQUENCE [LARGE SCALE GENOMIC DNA]</scope>
    <source>
        <strain evidence="2 3">DSM 40608</strain>
    </source>
</reference>
<dbReference type="InterPro" id="IPR034660">
    <property type="entry name" value="DinB/YfiT-like"/>
</dbReference>
<name>A0A233S5L4_STRDA</name>
<dbReference type="Proteomes" id="UP000215483">
    <property type="component" value="Unassembled WGS sequence"/>
</dbReference>
<dbReference type="EMBL" id="MCGQ01000034">
    <property type="protein sequence ID" value="OXY90864.1"/>
    <property type="molecule type" value="Genomic_DNA"/>
</dbReference>
<evidence type="ECO:0000313" key="2">
    <source>
        <dbReference type="EMBL" id="OXY90864.1"/>
    </source>
</evidence>
<feature type="region of interest" description="Disordered" evidence="1">
    <location>
        <begin position="1"/>
        <end position="26"/>
    </location>
</feature>
<evidence type="ECO:0008006" key="4">
    <source>
        <dbReference type="Google" id="ProtNLM"/>
    </source>
</evidence>
<dbReference type="Gene3D" id="1.20.120.450">
    <property type="entry name" value="dinb family like domain"/>
    <property type="match status" value="1"/>
</dbReference>
<keyword evidence="3" id="KW-1185">Reference proteome</keyword>
<evidence type="ECO:0000256" key="1">
    <source>
        <dbReference type="SAM" id="MobiDB-lite"/>
    </source>
</evidence>
<evidence type="ECO:0000313" key="3">
    <source>
        <dbReference type="Proteomes" id="UP000215483"/>
    </source>
</evidence>
<comment type="caution">
    <text evidence="2">The sequence shown here is derived from an EMBL/GenBank/DDBJ whole genome shotgun (WGS) entry which is preliminary data.</text>
</comment>
<organism evidence="2 3">
    <name type="scientific">Streptomyces diastatochromogenes</name>
    <dbReference type="NCBI Taxonomy" id="42236"/>
    <lineage>
        <taxon>Bacteria</taxon>
        <taxon>Bacillati</taxon>
        <taxon>Actinomycetota</taxon>
        <taxon>Actinomycetes</taxon>
        <taxon>Kitasatosporales</taxon>
        <taxon>Streptomycetaceae</taxon>
        <taxon>Streptomyces</taxon>
    </lineage>
</organism>
<sequence>MGDGSRDARLKRREGRREKENSMDTNPLRDAYRALLDAAAAVADSGAVSPQAGEWNADQILAHVALVNAATITAVSSVASGAVATYDNRLAQDTWTLERVIALAGGNAGLRDRIRVQADALCALAGPVLSEAELDTPVPTLLLSDGALLVDQTVPLRGLIAGLADVELPGHAKQLQALLDHP</sequence>
<gene>
    <name evidence="2" type="ORF">BEK98_32395</name>
</gene>
<proteinExistence type="predicted"/>